<dbReference type="GO" id="GO:0005634">
    <property type="term" value="C:nucleus"/>
    <property type="evidence" value="ECO:0007669"/>
    <property type="project" value="TreeGrafter"/>
</dbReference>
<name>A0A0N4VK79_ENTVE</name>
<evidence type="ECO:0000256" key="2">
    <source>
        <dbReference type="ARBA" id="ARBA00022703"/>
    </source>
</evidence>
<reference evidence="5" key="1">
    <citation type="submission" date="2017-02" db="UniProtKB">
        <authorList>
            <consortium name="WormBaseParasite"/>
        </authorList>
    </citation>
    <scope>IDENTIFICATION</scope>
</reference>
<organism evidence="5">
    <name type="scientific">Enterobius vermicularis</name>
    <name type="common">Human pinworm</name>
    <dbReference type="NCBI Taxonomy" id="51028"/>
    <lineage>
        <taxon>Eukaryota</taxon>
        <taxon>Metazoa</taxon>
        <taxon>Ecdysozoa</taxon>
        <taxon>Nematoda</taxon>
        <taxon>Chromadorea</taxon>
        <taxon>Rhabditida</taxon>
        <taxon>Spirurina</taxon>
        <taxon>Oxyuridomorpha</taxon>
        <taxon>Oxyuroidea</taxon>
        <taxon>Oxyuridae</taxon>
        <taxon>Enterobius</taxon>
    </lineage>
</organism>
<sequence length="468" mass="53090">MTETPTLDGIYDACNAVDSGESKDYSVFIAGTKSSDAKVKKLSAQMIVRYWKNLNEQRKNAFSALTSLLVDPDPESASLQTRKAVIREMSHLVKIGLLVEETSHVLSELLQLTDRNDETTMVNDLLVRFLKSYPKEVLSAIFKNITASKEEPYRICLLKFISAHISDVTPSLFTEDLKKMIEDQYREILRDVTAAEFDLIFGTMRSMECYKSVKGRLSLYNIVVEQIDIEQRLLVNDVQRCDQVLYFAERTQVLLSGNCRSTDLVNFLISSLRDFRKSFPGLRNRYLRTIADLMPFAGTLEESHVVEMFVEFMILIPAMPSENGDSVEIKLGNNEKGPEHELKLNELEALGIAVCTAFKSNKEVFHKIRSNSFDLQLEQSAVENWLKRMLYLARLLQQYITEGKSELKKIVETPSPKQDSDKQKTLENSIKKAENVLKLAKDLVHTTPTFASVLPSWKDTSSAKSAAV</sequence>
<evidence type="ECO:0000313" key="4">
    <source>
        <dbReference type="Proteomes" id="UP000274131"/>
    </source>
</evidence>
<comment type="similarity">
    <text evidence="1">Belongs to the API5 family.</text>
</comment>
<dbReference type="OrthoDB" id="19224at2759"/>
<evidence type="ECO:0000313" key="3">
    <source>
        <dbReference type="EMBL" id="VDD95824.1"/>
    </source>
</evidence>
<dbReference type="Proteomes" id="UP000274131">
    <property type="component" value="Unassembled WGS sequence"/>
</dbReference>
<dbReference type="STRING" id="51028.A0A0N4VK79"/>
<dbReference type="AlphaFoldDB" id="A0A0N4VK79"/>
<keyword evidence="4" id="KW-1185">Reference proteome</keyword>
<dbReference type="Pfam" id="PF05918">
    <property type="entry name" value="API5"/>
    <property type="match status" value="1"/>
</dbReference>
<keyword evidence="2" id="KW-0053">Apoptosis</keyword>
<dbReference type="SUPFAM" id="SSF48371">
    <property type="entry name" value="ARM repeat"/>
    <property type="match status" value="1"/>
</dbReference>
<accession>A0A0N4VK79</accession>
<dbReference type="PANTHER" id="PTHR12758:SF19">
    <property type="entry name" value="APOPTOSIS INHIBITOR 5"/>
    <property type="match status" value="1"/>
</dbReference>
<reference evidence="3 4" key="2">
    <citation type="submission" date="2018-10" db="EMBL/GenBank/DDBJ databases">
        <authorList>
            <consortium name="Pathogen Informatics"/>
        </authorList>
    </citation>
    <scope>NUCLEOTIDE SEQUENCE [LARGE SCALE GENOMIC DNA]</scope>
</reference>
<dbReference type="GO" id="GO:0043066">
    <property type="term" value="P:negative regulation of apoptotic process"/>
    <property type="evidence" value="ECO:0007669"/>
    <property type="project" value="TreeGrafter"/>
</dbReference>
<dbReference type="GO" id="GO:0003723">
    <property type="term" value="F:RNA binding"/>
    <property type="evidence" value="ECO:0007669"/>
    <property type="project" value="TreeGrafter"/>
</dbReference>
<dbReference type="EMBL" id="UXUI01010965">
    <property type="protein sequence ID" value="VDD95824.1"/>
    <property type="molecule type" value="Genomic_DNA"/>
</dbReference>
<protein>
    <submittedName>
        <fullName evidence="5">Apoptosis inhibitory protein 5</fullName>
    </submittedName>
</protein>
<dbReference type="PANTHER" id="PTHR12758">
    <property type="entry name" value="APOPTOSIS INHIBITOR 5-RELATED"/>
    <property type="match status" value="1"/>
</dbReference>
<proteinExistence type="inferred from homology"/>
<dbReference type="InterPro" id="IPR008383">
    <property type="entry name" value="API5"/>
</dbReference>
<evidence type="ECO:0000313" key="5">
    <source>
        <dbReference type="WBParaSite" id="EVEC_0001126101-mRNA-1"/>
    </source>
</evidence>
<gene>
    <name evidence="3" type="ORF">EVEC_LOCUS10575</name>
</gene>
<evidence type="ECO:0000256" key="1">
    <source>
        <dbReference type="ARBA" id="ARBA00009515"/>
    </source>
</evidence>
<dbReference type="WBParaSite" id="EVEC_0001126101-mRNA-1">
    <property type="protein sequence ID" value="EVEC_0001126101-mRNA-1"/>
    <property type="gene ID" value="EVEC_0001126101"/>
</dbReference>
<dbReference type="InterPro" id="IPR016024">
    <property type="entry name" value="ARM-type_fold"/>
</dbReference>
<dbReference type="GO" id="GO:0006915">
    <property type="term" value="P:apoptotic process"/>
    <property type="evidence" value="ECO:0007669"/>
    <property type="project" value="UniProtKB-KW"/>
</dbReference>